<dbReference type="InterPro" id="IPR050490">
    <property type="entry name" value="Bact_solute-bd_prot1"/>
</dbReference>
<comment type="subcellular location">
    <subcellularLocation>
        <location evidence="1">Periplasm</location>
    </subcellularLocation>
</comment>
<proteinExistence type="inferred from homology"/>
<protein>
    <submittedName>
        <fullName evidence="5">Extracellular solute-binding protein</fullName>
    </submittedName>
</protein>
<evidence type="ECO:0000256" key="1">
    <source>
        <dbReference type="ARBA" id="ARBA00004418"/>
    </source>
</evidence>
<dbReference type="Pfam" id="PF13416">
    <property type="entry name" value="SBP_bac_8"/>
    <property type="match status" value="1"/>
</dbReference>
<organism evidence="5 6">
    <name type="scientific">Alloacidobacterium dinghuense</name>
    <dbReference type="NCBI Taxonomy" id="2763107"/>
    <lineage>
        <taxon>Bacteria</taxon>
        <taxon>Pseudomonadati</taxon>
        <taxon>Acidobacteriota</taxon>
        <taxon>Terriglobia</taxon>
        <taxon>Terriglobales</taxon>
        <taxon>Acidobacteriaceae</taxon>
        <taxon>Alloacidobacterium</taxon>
    </lineage>
</organism>
<keyword evidence="4" id="KW-0732">Signal</keyword>
<dbReference type="PANTHER" id="PTHR43649">
    <property type="entry name" value="ARABINOSE-BINDING PROTEIN-RELATED"/>
    <property type="match status" value="1"/>
</dbReference>
<dbReference type="Gene3D" id="3.40.190.10">
    <property type="entry name" value="Periplasmic binding protein-like II"/>
    <property type="match status" value="2"/>
</dbReference>
<dbReference type="KEGG" id="adin:H7849_23115"/>
<dbReference type="AlphaFoldDB" id="A0A7G8BH67"/>
<dbReference type="InterPro" id="IPR006059">
    <property type="entry name" value="SBP"/>
</dbReference>
<evidence type="ECO:0000313" key="6">
    <source>
        <dbReference type="Proteomes" id="UP000515312"/>
    </source>
</evidence>
<gene>
    <name evidence="5" type="ORF">H7849_23115</name>
</gene>
<keyword evidence="6" id="KW-1185">Reference proteome</keyword>
<evidence type="ECO:0000256" key="4">
    <source>
        <dbReference type="ARBA" id="ARBA00022729"/>
    </source>
</evidence>
<dbReference type="PANTHER" id="PTHR43649:SF34">
    <property type="entry name" value="ABC TRANSPORTER PERIPLASMIC-BINDING PROTEIN YCJN-RELATED"/>
    <property type="match status" value="1"/>
</dbReference>
<evidence type="ECO:0000256" key="3">
    <source>
        <dbReference type="ARBA" id="ARBA00022448"/>
    </source>
</evidence>
<dbReference type="Proteomes" id="UP000515312">
    <property type="component" value="Chromosome"/>
</dbReference>
<sequence>MSRRVRVALIAGSMYEPLYGSLSEFSTARYVAVEVGFRGDHPTLNAHLASMRDTEYDLVSTHTKYAPSQAHLLAPLQKHIPEKDLEDFYPKLLELATVDGELLGVPRNIDVRLLHYRTDLLDEPPRTWDALFEASQKLTRPPDFYGFAFPGQESGLFGTFFELVEAAGAHLFPQSQIPDIVSDGGRWALGLLRHMYAEGIAPSQVVDWHYDEVHRSFRDGHVAMIGDWPAYYRAHLDPSQSRVFDRFSVATYPIGPSGFSKTYGGSHTFALTHQGATNPDAIDLLCFLTAPERQLEEASRGSVPVRRSVMRQVLERASESELQRWRTLESVIDQSVLIPPKMKCYPEIEAVLWRTLQKAIVGEISEDEALASIVSQIANIVEGRTSGSSIPRRMKVASLNAD</sequence>
<dbReference type="SUPFAM" id="SSF53850">
    <property type="entry name" value="Periplasmic binding protein-like II"/>
    <property type="match status" value="1"/>
</dbReference>
<evidence type="ECO:0000313" key="5">
    <source>
        <dbReference type="EMBL" id="QNI31887.1"/>
    </source>
</evidence>
<dbReference type="EMBL" id="CP060394">
    <property type="protein sequence ID" value="QNI31887.1"/>
    <property type="molecule type" value="Genomic_DNA"/>
</dbReference>
<evidence type="ECO:0000256" key="2">
    <source>
        <dbReference type="ARBA" id="ARBA00008520"/>
    </source>
</evidence>
<name>A0A7G8BH67_9BACT</name>
<reference evidence="5 6" key="1">
    <citation type="submission" date="2020-08" db="EMBL/GenBank/DDBJ databases">
        <title>Edaphobacter telluris sp. nov. and Acidobacterium dinghuensis sp. nov., two acidobacteria isolated from forest soil.</title>
        <authorList>
            <person name="Fu J."/>
            <person name="Qiu L."/>
        </authorList>
    </citation>
    <scope>NUCLEOTIDE SEQUENCE [LARGE SCALE GENOMIC DNA]</scope>
    <source>
        <strain evidence="5">4Y35</strain>
    </source>
</reference>
<dbReference type="RefSeq" id="WP_186742845.1">
    <property type="nucleotide sequence ID" value="NZ_CP060394.1"/>
</dbReference>
<keyword evidence="3" id="KW-0813">Transport</keyword>
<accession>A0A7G8BH67</accession>
<comment type="similarity">
    <text evidence="2">Belongs to the bacterial solute-binding protein 1 family.</text>
</comment>
<dbReference type="GO" id="GO:0042597">
    <property type="term" value="C:periplasmic space"/>
    <property type="evidence" value="ECO:0007669"/>
    <property type="project" value="UniProtKB-SubCell"/>
</dbReference>